<dbReference type="InterPro" id="IPR021212">
    <property type="entry name" value="DUF2760"/>
</dbReference>
<proteinExistence type="predicted"/>
<gene>
    <name evidence="2" type="ORF">WKW79_02065</name>
</gene>
<evidence type="ECO:0000313" key="2">
    <source>
        <dbReference type="EMBL" id="MEJ8853334.1"/>
    </source>
</evidence>
<evidence type="ECO:0000313" key="3">
    <source>
        <dbReference type="Proteomes" id="UP001367030"/>
    </source>
</evidence>
<evidence type="ECO:0000259" key="1">
    <source>
        <dbReference type="Pfam" id="PF10816"/>
    </source>
</evidence>
<organism evidence="2 3">
    <name type="scientific">Variovorax robiniae</name>
    <dbReference type="NCBI Taxonomy" id="1836199"/>
    <lineage>
        <taxon>Bacteria</taxon>
        <taxon>Pseudomonadati</taxon>
        <taxon>Pseudomonadota</taxon>
        <taxon>Betaproteobacteria</taxon>
        <taxon>Burkholderiales</taxon>
        <taxon>Comamonadaceae</taxon>
        <taxon>Variovorax</taxon>
    </lineage>
</organism>
<name>A0ABU8X115_9BURK</name>
<dbReference type="Proteomes" id="UP001367030">
    <property type="component" value="Unassembled WGS sequence"/>
</dbReference>
<reference evidence="2 3" key="1">
    <citation type="submission" date="2024-03" db="EMBL/GenBank/DDBJ databases">
        <title>Novel species of the genus Variovorax.</title>
        <authorList>
            <person name="Liu Q."/>
            <person name="Xin Y.-H."/>
        </authorList>
    </citation>
    <scope>NUCLEOTIDE SEQUENCE [LARGE SCALE GENOMIC DNA]</scope>
    <source>
        <strain evidence="2 3">KACC 18901</strain>
    </source>
</reference>
<accession>A0ABU8X115</accession>
<protein>
    <submittedName>
        <fullName evidence="2">DUF2760 domain-containing protein</fullName>
    </submittedName>
</protein>
<dbReference type="RefSeq" id="WP_340333430.1">
    <property type="nucleotide sequence ID" value="NZ_JBBKZS010000001.1"/>
</dbReference>
<sequence>MNNPQAPNSDGVKPSLLRRIPLAFGAFFSLLGDADLAVRYVAVRDVAAPAPAPAQPAAAPAVVPPPPPPPVLKEAGPEAALQLLALLQREARLIDFVGEDIGAYGDADVGAAARVVHEGCAKVLREHFTIAPVRDEAEGARVTLPAGFDAAAVRLTGNVVGQPPFTGSLTHRGWRVTDVRLPRTAEQHDARVVAPAEVEL</sequence>
<dbReference type="EMBL" id="JBBKZS010000001">
    <property type="protein sequence ID" value="MEJ8853334.1"/>
    <property type="molecule type" value="Genomic_DNA"/>
</dbReference>
<feature type="domain" description="DUF2760" evidence="1">
    <location>
        <begin position="77"/>
        <end position="199"/>
    </location>
</feature>
<comment type="caution">
    <text evidence="2">The sequence shown here is derived from an EMBL/GenBank/DDBJ whole genome shotgun (WGS) entry which is preliminary data.</text>
</comment>
<keyword evidence="3" id="KW-1185">Reference proteome</keyword>
<dbReference type="Pfam" id="PF10816">
    <property type="entry name" value="DUF2760"/>
    <property type="match status" value="1"/>
</dbReference>